<accession>A0ABR1VXI5</accession>
<dbReference type="GeneID" id="92087730"/>
<gene>
    <name evidence="1" type="ORF">PG994_003258</name>
</gene>
<protein>
    <submittedName>
        <fullName evidence="1">Uncharacterized protein</fullName>
    </submittedName>
</protein>
<reference evidence="1 2" key="1">
    <citation type="submission" date="2023-01" db="EMBL/GenBank/DDBJ databases">
        <title>Analysis of 21 Apiospora genomes using comparative genomics revels a genus with tremendous synthesis potential of carbohydrate active enzymes and secondary metabolites.</title>
        <authorList>
            <person name="Sorensen T."/>
        </authorList>
    </citation>
    <scope>NUCLEOTIDE SEQUENCE [LARGE SCALE GENOMIC DNA]</scope>
    <source>
        <strain evidence="1 2">CBS 135458</strain>
    </source>
</reference>
<organism evidence="1 2">
    <name type="scientific">Apiospora phragmitis</name>
    <dbReference type="NCBI Taxonomy" id="2905665"/>
    <lineage>
        <taxon>Eukaryota</taxon>
        <taxon>Fungi</taxon>
        <taxon>Dikarya</taxon>
        <taxon>Ascomycota</taxon>
        <taxon>Pezizomycotina</taxon>
        <taxon>Sordariomycetes</taxon>
        <taxon>Xylariomycetidae</taxon>
        <taxon>Amphisphaeriales</taxon>
        <taxon>Apiosporaceae</taxon>
        <taxon>Apiospora</taxon>
    </lineage>
</organism>
<comment type="caution">
    <text evidence="1">The sequence shown here is derived from an EMBL/GenBank/DDBJ whole genome shotgun (WGS) entry which is preliminary data.</text>
</comment>
<dbReference type="Proteomes" id="UP001480595">
    <property type="component" value="Unassembled WGS sequence"/>
</dbReference>
<proteinExistence type="predicted"/>
<dbReference type="RefSeq" id="XP_066718945.1">
    <property type="nucleotide sequence ID" value="XM_066854667.1"/>
</dbReference>
<keyword evidence="2" id="KW-1185">Reference proteome</keyword>
<name>A0ABR1VXI5_9PEZI</name>
<dbReference type="EMBL" id="JAQQWL010000004">
    <property type="protein sequence ID" value="KAK8075986.1"/>
    <property type="molecule type" value="Genomic_DNA"/>
</dbReference>
<sequence length="231" mass="26105">MSLSYYMKGGCIPHLCRVPIPADESNAHDIDRKNYSHQIVASAGWHDGKWVTGWLARECDNVIPLKSILTYLADVSQERVLPVLPGGKTLKRIAVKERRLDEHTMRGLQVEHFQQLHAIATSLAEDLSVSIKALVVTYPNYLCAEESDDFFEQYMDTLLGIIKPIWGPHVSYQEISEGQATALYIVEQCDHIYSANPRKKRLEQLFRGLCTDQQQLNLIVADHGGSTTVRD</sequence>
<evidence type="ECO:0000313" key="1">
    <source>
        <dbReference type="EMBL" id="KAK8075986.1"/>
    </source>
</evidence>
<evidence type="ECO:0000313" key="2">
    <source>
        <dbReference type="Proteomes" id="UP001480595"/>
    </source>
</evidence>